<sequence length="331" mass="39528">MIHYSPMSRYTAQKIVDKVGHGAYFYSHFSVEGEDNLFFPKIDKLIKKLTDKYHLDLTSRQRSYRLNTKKEPIADLIVQKRVNSTIFDFWLLITTPNTHKFNTQLSQINLKPRLSGQRVAEAENVVWNRENEQQEISVIQDYFRDQEKFKFVLQKPYLKLNFGNGKYVELVRLSHSTKNSKKYASNRKKSEKNYTWTWRYDEPTVHLIEKKYKEIINDLISNPNKSVGIGKWQQLNADLQHYTVFKGNRHQVGRLFTQAVGYHYKKGQSNLRNAEYYQPLTLSYLPRQENYAEDFIQFVILRRLFEETGREFGKENVHEENYNQLINQYLI</sequence>
<reference evidence="1" key="1">
    <citation type="submission" date="2014-03" db="EMBL/GenBank/DDBJ databases">
        <authorList>
            <person name="Huang T.-W."/>
            <person name="Liao T.-L."/>
            <person name="Lai J.-F."/>
            <person name="Lin A.-C."/>
            <person name="Chen Y.-T."/>
            <person name="Tsai S.-F."/>
            <person name="Lauderdale T.-L."/>
        </authorList>
    </citation>
    <scope>NUCLEOTIDE SEQUENCE</scope>
    <source>
        <strain evidence="1">MS32</strain>
        <plasmid evidence="1">pMS32-3</plasmid>
    </source>
</reference>
<geneLocation type="plasmid" evidence="1">
    <name>pMS32-3</name>
</geneLocation>
<organism evidence="1">
    <name type="scientific">Acinetobacter pittii</name>
    <name type="common">Acinetobacter genomosp. 3</name>
    <dbReference type="NCBI Taxonomy" id="48296"/>
    <lineage>
        <taxon>Bacteria</taxon>
        <taxon>Pseudomonadati</taxon>
        <taxon>Pseudomonadota</taxon>
        <taxon>Gammaproteobacteria</taxon>
        <taxon>Moraxellales</taxon>
        <taxon>Moraxellaceae</taxon>
        <taxon>Acinetobacter</taxon>
        <taxon>Acinetobacter calcoaceticus/baumannii complex</taxon>
    </lineage>
</organism>
<dbReference type="AlphaFoldDB" id="A0A075MDF1"/>
<dbReference type="RefSeq" id="WP_032049752.1">
    <property type="nucleotide sequence ID" value="NC_025137.1"/>
</dbReference>
<accession>A0A075MDF1</accession>
<evidence type="ECO:0000313" key="1">
    <source>
        <dbReference type="EMBL" id="AIF77211.1"/>
    </source>
</evidence>
<dbReference type="EMBL" id="KJ616406">
    <property type="protein sequence ID" value="AIF77211.1"/>
    <property type="molecule type" value="Genomic_DNA"/>
</dbReference>
<name>A0A075MDF1_ACIPI</name>
<protein>
    <submittedName>
        <fullName evidence="1">Uncharacterized protein</fullName>
    </submittedName>
</protein>
<keyword evidence="1" id="KW-0614">Plasmid</keyword>
<proteinExistence type="predicted"/>